<dbReference type="InterPro" id="IPR001650">
    <property type="entry name" value="Helicase_C-like"/>
</dbReference>
<evidence type="ECO:0000256" key="7">
    <source>
        <dbReference type="ARBA" id="ARBA00022884"/>
    </source>
</evidence>
<dbReference type="AlphaFoldDB" id="A0AAD8A0D4"/>
<evidence type="ECO:0000256" key="6">
    <source>
        <dbReference type="ARBA" id="ARBA00022840"/>
    </source>
</evidence>
<dbReference type="EC" id="3.6.4.13" evidence="2"/>
<dbReference type="Gene3D" id="3.40.50.300">
    <property type="entry name" value="P-loop containing nucleotide triphosphate hydrolases"/>
    <property type="match status" value="2"/>
</dbReference>
<dbReference type="PANTHER" id="PTHR47959:SF15">
    <property type="entry name" value="RNA HELICASE"/>
    <property type="match status" value="1"/>
</dbReference>
<evidence type="ECO:0000256" key="3">
    <source>
        <dbReference type="ARBA" id="ARBA00022741"/>
    </source>
</evidence>
<gene>
    <name evidence="12" type="ORF">L9F63_016820</name>
</gene>
<evidence type="ECO:0000256" key="8">
    <source>
        <dbReference type="ARBA" id="ARBA00023242"/>
    </source>
</evidence>
<dbReference type="GO" id="GO:0003724">
    <property type="term" value="F:RNA helicase activity"/>
    <property type="evidence" value="ECO:0007669"/>
    <property type="project" value="UniProtKB-EC"/>
</dbReference>
<dbReference type="FunFam" id="3.40.50.300:FF:000759">
    <property type="entry name" value="probable ATP-dependent RNA helicase DDX52"/>
    <property type="match status" value="1"/>
</dbReference>
<dbReference type="GO" id="GO:0005524">
    <property type="term" value="F:ATP binding"/>
    <property type="evidence" value="ECO:0007669"/>
    <property type="project" value="UniProtKB-KW"/>
</dbReference>
<evidence type="ECO:0000256" key="10">
    <source>
        <dbReference type="ARBA" id="ARBA00047984"/>
    </source>
</evidence>
<evidence type="ECO:0000256" key="2">
    <source>
        <dbReference type="ARBA" id="ARBA00012552"/>
    </source>
</evidence>
<keyword evidence="4" id="KW-0378">Hydrolase</keyword>
<dbReference type="GO" id="GO:0016787">
    <property type="term" value="F:hydrolase activity"/>
    <property type="evidence" value="ECO:0007669"/>
    <property type="project" value="UniProtKB-KW"/>
</dbReference>
<dbReference type="InterPro" id="IPR050079">
    <property type="entry name" value="DEAD_box_RNA_helicase"/>
</dbReference>
<comment type="catalytic activity">
    <reaction evidence="10">
        <text>ATP + H2O = ADP + phosphate + H(+)</text>
        <dbReference type="Rhea" id="RHEA:13065"/>
        <dbReference type="ChEBI" id="CHEBI:15377"/>
        <dbReference type="ChEBI" id="CHEBI:15378"/>
        <dbReference type="ChEBI" id="CHEBI:30616"/>
        <dbReference type="ChEBI" id="CHEBI:43474"/>
        <dbReference type="ChEBI" id="CHEBI:456216"/>
        <dbReference type="EC" id="3.6.4.13"/>
    </reaction>
</comment>
<evidence type="ECO:0000259" key="11">
    <source>
        <dbReference type="PROSITE" id="PS51194"/>
    </source>
</evidence>
<reference evidence="12" key="2">
    <citation type="submission" date="2023-05" db="EMBL/GenBank/DDBJ databases">
        <authorList>
            <person name="Fouks B."/>
        </authorList>
    </citation>
    <scope>NUCLEOTIDE SEQUENCE</scope>
    <source>
        <strain evidence="12">Stay&amp;Tobe</strain>
        <tissue evidence="12">Testes</tissue>
    </source>
</reference>
<feature type="non-terminal residue" evidence="12">
    <location>
        <position position="1"/>
    </location>
</feature>
<dbReference type="InterPro" id="IPR027417">
    <property type="entry name" value="P-loop_NTPase"/>
</dbReference>
<accession>A0AAD8A0D4</accession>
<evidence type="ECO:0000256" key="5">
    <source>
        <dbReference type="ARBA" id="ARBA00022806"/>
    </source>
</evidence>
<name>A0AAD8A0D4_DIPPU</name>
<dbReference type="Proteomes" id="UP001233999">
    <property type="component" value="Unassembled WGS sequence"/>
</dbReference>
<keyword evidence="7" id="KW-0694">RNA-binding</keyword>
<dbReference type="PANTHER" id="PTHR47959">
    <property type="entry name" value="ATP-DEPENDENT RNA HELICASE RHLE-RELATED"/>
    <property type="match status" value="1"/>
</dbReference>
<dbReference type="GO" id="GO:0005730">
    <property type="term" value="C:nucleolus"/>
    <property type="evidence" value="ECO:0007669"/>
    <property type="project" value="UniProtKB-SubCell"/>
</dbReference>
<evidence type="ECO:0000256" key="9">
    <source>
        <dbReference type="ARBA" id="ARBA00024355"/>
    </source>
</evidence>
<keyword evidence="5" id="KW-0347">Helicase</keyword>
<feature type="domain" description="Helicase C-terminal" evidence="11">
    <location>
        <begin position="74"/>
        <end position="235"/>
    </location>
</feature>
<protein>
    <recommendedName>
        <fullName evidence="2">RNA helicase</fullName>
        <ecNumber evidence="2">3.6.4.13</ecNumber>
    </recommendedName>
</protein>
<comment type="subcellular location">
    <subcellularLocation>
        <location evidence="1">Nucleus</location>
        <location evidence="1">Nucleolus</location>
    </subcellularLocation>
</comment>
<comment type="similarity">
    <text evidence="9">Belongs to the DEAD box helicase family. DDX52/ROK1 subfamily.</text>
</comment>
<proteinExistence type="inferred from homology"/>
<evidence type="ECO:0000313" key="13">
    <source>
        <dbReference type="Proteomes" id="UP001233999"/>
    </source>
</evidence>
<dbReference type="PROSITE" id="PS51194">
    <property type="entry name" value="HELICASE_CTER"/>
    <property type="match status" value="1"/>
</dbReference>
<organism evidence="12 13">
    <name type="scientific">Diploptera punctata</name>
    <name type="common">Pacific beetle cockroach</name>
    <dbReference type="NCBI Taxonomy" id="6984"/>
    <lineage>
        <taxon>Eukaryota</taxon>
        <taxon>Metazoa</taxon>
        <taxon>Ecdysozoa</taxon>
        <taxon>Arthropoda</taxon>
        <taxon>Hexapoda</taxon>
        <taxon>Insecta</taxon>
        <taxon>Pterygota</taxon>
        <taxon>Neoptera</taxon>
        <taxon>Polyneoptera</taxon>
        <taxon>Dictyoptera</taxon>
        <taxon>Blattodea</taxon>
        <taxon>Blaberoidea</taxon>
        <taxon>Blaberidae</taxon>
        <taxon>Diplopterinae</taxon>
        <taxon>Diploptera</taxon>
    </lineage>
</organism>
<feature type="non-terminal residue" evidence="12">
    <location>
        <position position="275"/>
    </location>
</feature>
<dbReference type="Pfam" id="PF00271">
    <property type="entry name" value="Helicase_C"/>
    <property type="match status" value="1"/>
</dbReference>
<keyword evidence="8" id="KW-0539">Nucleus</keyword>
<reference evidence="12" key="1">
    <citation type="journal article" date="2023" name="IScience">
        <title>Live-bearing cockroach genome reveals convergent evolutionary mechanisms linked to viviparity in insects and beyond.</title>
        <authorList>
            <person name="Fouks B."/>
            <person name="Harrison M.C."/>
            <person name="Mikhailova A.A."/>
            <person name="Marchal E."/>
            <person name="English S."/>
            <person name="Carruthers M."/>
            <person name="Jennings E.C."/>
            <person name="Chiamaka E.L."/>
            <person name="Frigard R.A."/>
            <person name="Pippel M."/>
            <person name="Attardo G.M."/>
            <person name="Benoit J.B."/>
            <person name="Bornberg-Bauer E."/>
            <person name="Tobe S.S."/>
        </authorList>
    </citation>
    <scope>NUCLEOTIDE SEQUENCE</scope>
    <source>
        <strain evidence="12">Stay&amp;Tobe</strain>
    </source>
</reference>
<evidence type="ECO:0000256" key="4">
    <source>
        <dbReference type="ARBA" id="ARBA00022801"/>
    </source>
</evidence>
<evidence type="ECO:0000313" key="12">
    <source>
        <dbReference type="EMBL" id="KAJ9590058.1"/>
    </source>
</evidence>
<dbReference type="CDD" id="cd18787">
    <property type="entry name" value="SF2_C_DEAD"/>
    <property type="match status" value="1"/>
</dbReference>
<dbReference type="GO" id="GO:0005829">
    <property type="term" value="C:cytosol"/>
    <property type="evidence" value="ECO:0007669"/>
    <property type="project" value="TreeGrafter"/>
</dbReference>
<dbReference type="GO" id="GO:0003723">
    <property type="term" value="F:RNA binding"/>
    <property type="evidence" value="ECO:0007669"/>
    <property type="project" value="UniProtKB-KW"/>
</dbReference>
<sequence length="275" mass="31040">VEWLIVDESDKLFEAGPKGFRDQLAVIYRACDSNNVKRAMFSATYTVHVAKWARKNLTGLISVTVGHRNAASLDVEQKLIFVGSEAGKMVALREIVQKGLTPPVLIFVQSKERAKELFSELIYDGINVDVIHADRTQLQRDNVVRSFRSGQVWVLICTELMGRGIDFKGVNLVINYDFPPSAISYIHRIGRTGRAGRQGKAITFFTEDDKINLRSVAHILRDSGCEVPEYMLTMKKASKEDRKKWKTKMKRLNLCCTVNKVTKGQLLLFFTGVSP</sequence>
<comment type="caution">
    <text evidence="12">The sequence shown here is derived from an EMBL/GenBank/DDBJ whole genome shotgun (WGS) entry which is preliminary data.</text>
</comment>
<keyword evidence="6" id="KW-0067">ATP-binding</keyword>
<dbReference type="SMART" id="SM00490">
    <property type="entry name" value="HELICc"/>
    <property type="match status" value="1"/>
</dbReference>
<evidence type="ECO:0000256" key="1">
    <source>
        <dbReference type="ARBA" id="ARBA00004604"/>
    </source>
</evidence>
<keyword evidence="13" id="KW-1185">Reference proteome</keyword>
<dbReference type="SUPFAM" id="SSF52540">
    <property type="entry name" value="P-loop containing nucleoside triphosphate hydrolases"/>
    <property type="match status" value="1"/>
</dbReference>
<dbReference type="EMBL" id="JASPKZ010004570">
    <property type="protein sequence ID" value="KAJ9590058.1"/>
    <property type="molecule type" value="Genomic_DNA"/>
</dbReference>
<keyword evidence="3" id="KW-0547">Nucleotide-binding</keyword>